<dbReference type="InterPro" id="IPR011990">
    <property type="entry name" value="TPR-like_helical_dom_sf"/>
</dbReference>
<dbReference type="PIRSF" id="PIRSF029288">
    <property type="entry name" value="SciE_ImpE"/>
    <property type="match status" value="1"/>
</dbReference>
<gene>
    <name evidence="1" type="ORF">J1C48_08735</name>
</gene>
<dbReference type="Proteomes" id="UP000664122">
    <property type="component" value="Unassembled WGS sequence"/>
</dbReference>
<dbReference type="Gene3D" id="1.25.40.10">
    <property type="entry name" value="Tetratricopeptide repeat domain"/>
    <property type="match status" value="1"/>
</dbReference>
<dbReference type="EMBL" id="JAFMPP010000006">
    <property type="protein sequence ID" value="MBO0662661.1"/>
    <property type="molecule type" value="Genomic_DNA"/>
</dbReference>
<dbReference type="InterPro" id="IPR009211">
    <property type="entry name" value="TagJ"/>
</dbReference>
<sequence length="274" mass="28986">MTLAAQISEALDRNALDEAVAAATAAVRDGPSDAVARNLLIDLLILEGQFERADKQCALASTFSPDLAVGFARLRGELRGMAAREAFFTEGAVPAFPGEPSACDALALRLSVSARKGTQSETKPLLEALEDERAGQAMIVNGTPVADFRDCDDRTPHALEAISSGGAYLWVDFAKIAALTLKPMSRPRDIAFREAELTLHDGSVGTVLVPMLYHGGTQAAEVKLGRETAWQDLGSGITVGCGQRCFLSGDDLLPILELKTLEAAAPADREALHA</sequence>
<proteinExistence type="predicted"/>
<dbReference type="SUPFAM" id="SSF144059">
    <property type="entry name" value="ImpE-like"/>
    <property type="match status" value="1"/>
</dbReference>
<name>A0A939JWT9_9HYPH</name>
<reference evidence="1" key="1">
    <citation type="submission" date="2021-03" db="EMBL/GenBank/DDBJ databases">
        <title>Whole genome sequence of Jiella sp. CQZ9-1.</title>
        <authorList>
            <person name="Tuo L."/>
        </authorList>
    </citation>
    <scope>NUCLEOTIDE SEQUENCE</scope>
    <source>
        <strain evidence="1">CQZ9-1</strain>
    </source>
</reference>
<accession>A0A939JWT9</accession>
<dbReference type="Pfam" id="PF07024">
    <property type="entry name" value="ImpE"/>
    <property type="match status" value="1"/>
</dbReference>
<dbReference type="AlphaFoldDB" id="A0A939JWT9"/>
<evidence type="ECO:0000313" key="2">
    <source>
        <dbReference type="Proteomes" id="UP000664122"/>
    </source>
</evidence>
<dbReference type="RefSeq" id="WP_207257452.1">
    <property type="nucleotide sequence ID" value="NZ_JAFMPP010000006.1"/>
</dbReference>
<evidence type="ECO:0000313" key="1">
    <source>
        <dbReference type="EMBL" id="MBO0662661.1"/>
    </source>
</evidence>
<keyword evidence="2" id="KW-1185">Reference proteome</keyword>
<protein>
    <submittedName>
        <fullName evidence="1">Nitrogen fixation protein</fullName>
    </submittedName>
</protein>
<comment type="caution">
    <text evidence="1">The sequence shown here is derived from an EMBL/GenBank/DDBJ whole genome shotgun (WGS) entry which is preliminary data.</text>
</comment>
<organism evidence="1 2">
    <name type="scientific">Jiella flava</name>
    <dbReference type="NCBI Taxonomy" id="2816857"/>
    <lineage>
        <taxon>Bacteria</taxon>
        <taxon>Pseudomonadati</taxon>
        <taxon>Pseudomonadota</taxon>
        <taxon>Alphaproteobacteria</taxon>
        <taxon>Hyphomicrobiales</taxon>
        <taxon>Aurantimonadaceae</taxon>
        <taxon>Jiella</taxon>
    </lineage>
</organism>